<accession>A0A7H8QRI3</accession>
<keyword evidence="9" id="KW-0106">Calcium</keyword>
<dbReference type="Gene3D" id="1.10.8.870">
    <property type="entry name" value="Alpha-glycerophosphate oxidase, cap domain"/>
    <property type="match status" value="1"/>
</dbReference>
<dbReference type="InterPro" id="IPR038299">
    <property type="entry name" value="DAO_C_sf"/>
</dbReference>
<keyword evidence="14" id="KW-1133">Transmembrane helix</keyword>
<dbReference type="PRINTS" id="PR01001">
    <property type="entry name" value="FADG3PDH"/>
</dbReference>
<evidence type="ECO:0000259" key="16">
    <source>
        <dbReference type="Pfam" id="PF16901"/>
    </source>
</evidence>
<evidence type="ECO:0000256" key="8">
    <source>
        <dbReference type="ARBA" id="ARBA00022827"/>
    </source>
</evidence>
<evidence type="ECO:0000256" key="3">
    <source>
        <dbReference type="ARBA" id="ARBA00007330"/>
    </source>
</evidence>
<dbReference type="EC" id="1.1.5.3" evidence="4 13"/>
<dbReference type="AlphaFoldDB" id="A0A7H8QRI3"/>
<dbReference type="InterPro" id="IPR031656">
    <property type="entry name" value="DAO_C"/>
</dbReference>
<dbReference type="PROSITE" id="PS00978">
    <property type="entry name" value="FAD_G3PDH_2"/>
    <property type="match status" value="1"/>
</dbReference>
<dbReference type="InterPro" id="IPR036188">
    <property type="entry name" value="FAD/NAD-bd_sf"/>
</dbReference>
<organism evidence="17 18">
    <name type="scientific">Talaromyces rugulosus</name>
    <name type="common">Penicillium rugulosum</name>
    <dbReference type="NCBI Taxonomy" id="121627"/>
    <lineage>
        <taxon>Eukaryota</taxon>
        <taxon>Fungi</taxon>
        <taxon>Dikarya</taxon>
        <taxon>Ascomycota</taxon>
        <taxon>Pezizomycotina</taxon>
        <taxon>Eurotiomycetes</taxon>
        <taxon>Eurotiomycetidae</taxon>
        <taxon>Eurotiales</taxon>
        <taxon>Trichocomaceae</taxon>
        <taxon>Talaromyces</taxon>
        <taxon>Talaromyces sect. Islandici</taxon>
    </lineage>
</organism>
<keyword evidence="18" id="KW-1185">Reference proteome</keyword>
<evidence type="ECO:0000256" key="2">
    <source>
        <dbReference type="ARBA" id="ARBA00004173"/>
    </source>
</evidence>
<keyword evidence="8" id="KW-0274">FAD</keyword>
<dbReference type="InterPro" id="IPR006076">
    <property type="entry name" value="FAD-dep_OxRdtase"/>
</dbReference>
<evidence type="ECO:0000256" key="7">
    <source>
        <dbReference type="ARBA" id="ARBA00022737"/>
    </source>
</evidence>
<dbReference type="GO" id="GO:0006072">
    <property type="term" value="P:glycerol-3-phosphate metabolic process"/>
    <property type="evidence" value="ECO:0007669"/>
    <property type="project" value="UniProtKB-UniRule"/>
</dbReference>
<keyword evidence="5 13" id="KW-0285">Flavoprotein</keyword>
<evidence type="ECO:0000256" key="5">
    <source>
        <dbReference type="ARBA" id="ARBA00022630"/>
    </source>
</evidence>
<dbReference type="InterPro" id="IPR000447">
    <property type="entry name" value="G3P_DH_FAD-dep"/>
</dbReference>
<feature type="domain" description="FAD dependent oxidoreductase" evidence="15">
    <location>
        <begin position="88"/>
        <end position="459"/>
    </location>
</feature>
<dbReference type="GO" id="GO:0004368">
    <property type="term" value="F:glycerol-3-phosphate dehydrogenase (quinone) activity"/>
    <property type="evidence" value="ECO:0007669"/>
    <property type="project" value="UniProtKB-EC"/>
</dbReference>
<dbReference type="GeneID" id="55991054"/>
<evidence type="ECO:0000256" key="10">
    <source>
        <dbReference type="ARBA" id="ARBA00022946"/>
    </source>
</evidence>
<comment type="catalytic activity">
    <reaction evidence="13">
        <text>a quinone + sn-glycerol 3-phosphate = dihydroxyacetone phosphate + a quinol</text>
        <dbReference type="Rhea" id="RHEA:18977"/>
        <dbReference type="ChEBI" id="CHEBI:24646"/>
        <dbReference type="ChEBI" id="CHEBI:57597"/>
        <dbReference type="ChEBI" id="CHEBI:57642"/>
        <dbReference type="ChEBI" id="CHEBI:132124"/>
        <dbReference type="EC" id="1.1.5.3"/>
    </reaction>
</comment>
<dbReference type="OrthoDB" id="264015at2759"/>
<evidence type="ECO:0000256" key="4">
    <source>
        <dbReference type="ARBA" id="ARBA00013029"/>
    </source>
</evidence>
<evidence type="ECO:0000313" key="17">
    <source>
        <dbReference type="EMBL" id="QKX56446.1"/>
    </source>
</evidence>
<dbReference type="Pfam" id="PF01266">
    <property type="entry name" value="DAO"/>
    <property type="match status" value="1"/>
</dbReference>
<keyword evidence="7" id="KW-0677">Repeat</keyword>
<reference evidence="18" key="1">
    <citation type="submission" date="2020-06" db="EMBL/GenBank/DDBJ databases">
        <title>A chromosome-scale genome assembly of Talaromyces rugulosus W13939.</title>
        <authorList>
            <person name="Wang B."/>
            <person name="Guo L."/>
            <person name="Ye K."/>
            <person name="Wang L."/>
        </authorList>
    </citation>
    <scope>NUCLEOTIDE SEQUENCE [LARGE SCALE GENOMIC DNA]</scope>
    <source>
        <strain evidence="18">W13939</strain>
    </source>
</reference>
<keyword evidence="11 13" id="KW-0560">Oxidoreductase</keyword>
<gene>
    <name evidence="17" type="ORF">TRUGW13939_03551</name>
</gene>
<dbReference type="Proteomes" id="UP000509510">
    <property type="component" value="Chromosome II"/>
</dbReference>
<dbReference type="Gene3D" id="3.50.50.60">
    <property type="entry name" value="FAD/NAD(P)-binding domain"/>
    <property type="match status" value="1"/>
</dbReference>
<evidence type="ECO:0000256" key="13">
    <source>
        <dbReference type="RuleBase" id="RU361217"/>
    </source>
</evidence>
<keyword evidence="6" id="KW-0479">Metal-binding</keyword>
<comment type="cofactor">
    <cofactor evidence="1 13">
        <name>FAD</name>
        <dbReference type="ChEBI" id="CHEBI:57692"/>
    </cofactor>
</comment>
<evidence type="ECO:0000259" key="15">
    <source>
        <dbReference type="Pfam" id="PF01266"/>
    </source>
</evidence>
<dbReference type="PROSITE" id="PS00977">
    <property type="entry name" value="FAD_G3PDH_1"/>
    <property type="match status" value="1"/>
</dbReference>
<protein>
    <recommendedName>
        <fullName evidence="4 13">Glycerol-3-phosphate dehydrogenase</fullName>
        <ecNumber evidence="4 13">1.1.5.3</ecNumber>
    </recommendedName>
</protein>
<keyword evidence="12" id="KW-0496">Mitochondrion</keyword>
<sequence>MAAQHSRRFMRPLLYTSAVLATGAGVLYVSYRPRTIPGSEPAVVPPPGYSSGKLVPPSFPQIKSRGEQIEDLRRSASNITQSEEEPYDLLVIGGGATGSGIALDAATRGLKVAMVERDDFSAGTSSKSTKLVHGGVRYLEKAVWEFDYNQYSLVKEALRERKYFLNTAPHLSMWLPIMVPVQKWWQAPYFWAGCKFYDYLAGSEGIESSYFLTHSKALDAFPMLKKEHLFGAVVYYDGAHNDSRMNVSLAVTAALYGSTVVNHLEVTGLTKDSSGKLNGARVKDLISEKNGQGAKEFSIRAKGIINATGPFSDSIRKMDDAAVKEIVAPSSGVHVILPGYFSPSNMGLIDPSTSDGRVIFFLPWQGNTIAGTTDRATDITPHPQPNEEDIEWILAEISGYLAPDINVRREDVLAAWAGIRPLVRDPKAKNTESLVRNHLITVSASGLLTCAGGKWTTYRQMAEEAVDESIRTFGLQTRRVEQLPDVSGTGLKTDSFTLNGSCQTHQVRLVGAHGFSKTLFINLIQHFGLETDVAKHLTESYGDRAWQVAALSSPTFSRFPLRGKRVSALYPFIDGEVRYAVRHEYAQTAVDVIARRTRLAFLNAQAALEALPSIIDLMSEELNWDGKRKALEWTDSVQYLISMGLPPNRQKLTRKEVESGKAVSFSEQERTRFSRIDGPADMLDSDRFAKESIKQDIAMRPDSPVNK</sequence>
<dbReference type="GO" id="GO:0046872">
    <property type="term" value="F:metal ion binding"/>
    <property type="evidence" value="ECO:0007669"/>
    <property type="project" value="UniProtKB-KW"/>
</dbReference>
<evidence type="ECO:0000256" key="9">
    <source>
        <dbReference type="ARBA" id="ARBA00022837"/>
    </source>
</evidence>
<comment type="similarity">
    <text evidence="3 13">Belongs to the FAD-dependent glycerol-3-phosphate dehydrogenase family.</text>
</comment>
<dbReference type="Pfam" id="PF16901">
    <property type="entry name" value="DAO_C"/>
    <property type="match status" value="1"/>
</dbReference>
<name>A0A7H8QRI3_TALRU</name>
<dbReference type="FunFam" id="1.10.8.870:FF:000001">
    <property type="entry name" value="Glycerol-3-phosphate dehydrogenase"/>
    <property type="match status" value="1"/>
</dbReference>
<evidence type="ECO:0000256" key="14">
    <source>
        <dbReference type="SAM" id="Phobius"/>
    </source>
</evidence>
<dbReference type="SUPFAM" id="SSF51905">
    <property type="entry name" value="FAD/NAD(P)-binding domain"/>
    <property type="match status" value="1"/>
</dbReference>
<dbReference type="SUPFAM" id="SSF54373">
    <property type="entry name" value="FAD-linked reductases, C-terminal domain"/>
    <property type="match status" value="1"/>
</dbReference>
<proteinExistence type="inferred from homology"/>
<keyword evidence="10" id="KW-0809">Transit peptide</keyword>
<dbReference type="EMBL" id="CP055899">
    <property type="protein sequence ID" value="QKX56446.1"/>
    <property type="molecule type" value="Genomic_DNA"/>
</dbReference>
<keyword evidence="14" id="KW-0472">Membrane</keyword>
<dbReference type="PANTHER" id="PTHR11985">
    <property type="entry name" value="GLYCEROL-3-PHOSPHATE DEHYDROGENASE"/>
    <property type="match status" value="1"/>
</dbReference>
<evidence type="ECO:0000256" key="12">
    <source>
        <dbReference type="ARBA" id="ARBA00023128"/>
    </source>
</evidence>
<feature type="domain" description="Alpha-glycerophosphate oxidase C-terminal" evidence="16">
    <location>
        <begin position="502"/>
        <end position="629"/>
    </location>
</feature>
<dbReference type="RefSeq" id="XP_035342624.1">
    <property type="nucleotide sequence ID" value="XM_035486731.1"/>
</dbReference>
<dbReference type="GO" id="GO:0005739">
    <property type="term" value="C:mitochondrion"/>
    <property type="evidence" value="ECO:0007669"/>
    <property type="project" value="UniProtKB-SubCell"/>
</dbReference>
<evidence type="ECO:0000256" key="6">
    <source>
        <dbReference type="ARBA" id="ARBA00022723"/>
    </source>
</evidence>
<comment type="subcellular location">
    <subcellularLocation>
        <location evidence="2">Mitochondrion</location>
    </subcellularLocation>
</comment>
<keyword evidence="14" id="KW-0812">Transmembrane</keyword>
<dbReference type="PANTHER" id="PTHR11985:SF15">
    <property type="entry name" value="GLYCEROL-3-PHOSPHATE DEHYDROGENASE, MITOCHONDRIAL"/>
    <property type="match status" value="1"/>
</dbReference>
<dbReference type="KEGG" id="trg:TRUGW13939_03551"/>
<dbReference type="Gene3D" id="3.30.9.10">
    <property type="entry name" value="D-Amino Acid Oxidase, subunit A, domain 2"/>
    <property type="match status" value="1"/>
</dbReference>
<evidence type="ECO:0000256" key="11">
    <source>
        <dbReference type="ARBA" id="ARBA00023002"/>
    </source>
</evidence>
<feature type="transmembrane region" description="Helical" evidence="14">
    <location>
        <begin position="12"/>
        <end position="31"/>
    </location>
</feature>
<evidence type="ECO:0000256" key="1">
    <source>
        <dbReference type="ARBA" id="ARBA00001974"/>
    </source>
</evidence>
<evidence type="ECO:0000313" key="18">
    <source>
        <dbReference type="Proteomes" id="UP000509510"/>
    </source>
</evidence>
<dbReference type="FunFam" id="3.30.9.10:FF:000001">
    <property type="entry name" value="Glycerol-3-phosphate dehydrogenase"/>
    <property type="match status" value="1"/>
</dbReference>